<keyword evidence="3" id="KW-1185">Reference proteome</keyword>
<evidence type="ECO:0000313" key="2">
    <source>
        <dbReference type="EMBL" id="QTV05594.1"/>
    </source>
</evidence>
<evidence type="ECO:0000313" key="3">
    <source>
        <dbReference type="Proteomes" id="UP000672011"/>
    </source>
</evidence>
<reference evidence="2 3" key="1">
    <citation type="journal article" date="2021" name="Int. J. Syst. Evol. Microbiol.">
        <title>Faecalibacter bovis sp. nov., isolated from cow faeces.</title>
        <authorList>
            <person name="Li F."/>
            <person name="Zhao W."/>
            <person name="Hong Q."/>
            <person name="Shao Q."/>
            <person name="Song J."/>
            <person name="Yang S."/>
        </authorList>
    </citation>
    <scope>NUCLEOTIDE SEQUENCE [LARGE SCALE GENOMIC DNA]</scope>
    <source>
        <strain evidence="2 3">ZY171143</strain>
    </source>
</reference>
<accession>A0ABX7XCF4</accession>
<dbReference type="PANTHER" id="PTHR46825:SF9">
    <property type="entry name" value="BETA-LACTAMASE-RELATED DOMAIN-CONTAINING PROTEIN"/>
    <property type="match status" value="1"/>
</dbReference>
<dbReference type="GO" id="GO:0016787">
    <property type="term" value="F:hydrolase activity"/>
    <property type="evidence" value="ECO:0007669"/>
    <property type="project" value="UniProtKB-KW"/>
</dbReference>
<name>A0ABX7XCF4_9FLAO</name>
<protein>
    <submittedName>
        <fullName evidence="2">Serine hydrolase</fullName>
    </submittedName>
</protein>
<reference evidence="3" key="2">
    <citation type="submission" date="2021-04" db="EMBL/GenBank/DDBJ databases">
        <title>Taxonomy of Flavobacteriaceae bacterium ZY171143.</title>
        <authorList>
            <person name="Li F."/>
        </authorList>
    </citation>
    <scope>NUCLEOTIDE SEQUENCE [LARGE SCALE GENOMIC DNA]</scope>
    <source>
        <strain evidence="3">ZY171143</strain>
    </source>
</reference>
<dbReference type="SUPFAM" id="SSF56601">
    <property type="entry name" value="beta-lactamase/transpeptidase-like"/>
    <property type="match status" value="1"/>
</dbReference>
<keyword evidence="2" id="KW-0378">Hydrolase</keyword>
<feature type="domain" description="Beta-lactamase-related" evidence="1">
    <location>
        <begin position="193"/>
        <end position="448"/>
    </location>
</feature>
<organism evidence="2 3">
    <name type="scientific">Faecalibacter bovis</name>
    <dbReference type="NCBI Taxonomy" id="2898187"/>
    <lineage>
        <taxon>Bacteria</taxon>
        <taxon>Pseudomonadati</taxon>
        <taxon>Bacteroidota</taxon>
        <taxon>Flavobacteriia</taxon>
        <taxon>Flavobacteriales</taxon>
        <taxon>Weeksellaceae</taxon>
        <taxon>Faecalibacter</taxon>
    </lineage>
</organism>
<dbReference type="InterPro" id="IPR001466">
    <property type="entry name" value="Beta-lactam-related"/>
</dbReference>
<dbReference type="RefSeq" id="WP_230476237.1">
    <property type="nucleotide sequence ID" value="NZ_CP072842.1"/>
</dbReference>
<dbReference type="Proteomes" id="UP000672011">
    <property type="component" value="Chromosome"/>
</dbReference>
<gene>
    <name evidence="2" type="ORF">J9309_12610</name>
</gene>
<dbReference type="PANTHER" id="PTHR46825">
    <property type="entry name" value="D-ALANYL-D-ALANINE-CARBOXYPEPTIDASE/ENDOPEPTIDASE AMPH"/>
    <property type="match status" value="1"/>
</dbReference>
<dbReference type="InterPro" id="IPR050491">
    <property type="entry name" value="AmpC-like"/>
</dbReference>
<proteinExistence type="predicted"/>
<dbReference type="InterPro" id="IPR012338">
    <property type="entry name" value="Beta-lactam/transpept-like"/>
</dbReference>
<dbReference type="EMBL" id="CP072842">
    <property type="protein sequence ID" value="QTV05594.1"/>
    <property type="molecule type" value="Genomic_DNA"/>
</dbReference>
<dbReference type="Gene3D" id="3.10.450.590">
    <property type="match status" value="1"/>
</dbReference>
<dbReference type="Pfam" id="PF00144">
    <property type="entry name" value="Beta-lactamase"/>
    <property type="match status" value="1"/>
</dbReference>
<sequence>MRSIFVLLFIVLPFFSFAQKENHLKAYQNFRKDFNSKDFNAIYQSFTPAMQKHMAYQGLERFLMDLRFKAGPIETYEFIKYEDEKLASFRSDFNINSYKIDISVDKNDRINGLFVNPYNGPKKAPVVNSLAHKQNNVIEAIFSKSNPIVDLIYSHTKYLPNNSQLSIALINKDKTEFFGVKKENDTINSIENQNNNFEIGSISQVLTSSVLASLVTNNKLKLSDEINQFYPFEFKDNHKITFQELANHTSGLGKLSIENKVINDTINPTNLHQEKLYYYLRNDLKIDHISSKSYVNSDFGTELLSLSLGLSQNSAFQKLFQDNILSRYHMTKTILSKNGLNSELAKNSNDLVPDFSILSTVVDLEKFIQAQFNSSNKDLALTQHPTFEVNKNKSIGLGWNIMKKGRDILYLNDIGTAGNSSSIILNANKQTAIIILSNVPISDERASNIHDLAEKLEKINR</sequence>
<dbReference type="Gene3D" id="3.40.710.10">
    <property type="entry name" value="DD-peptidase/beta-lactamase superfamily"/>
    <property type="match status" value="1"/>
</dbReference>
<evidence type="ECO:0000259" key="1">
    <source>
        <dbReference type="Pfam" id="PF00144"/>
    </source>
</evidence>